<dbReference type="InterPro" id="IPR012675">
    <property type="entry name" value="Beta-grasp_dom_sf"/>
</dbReference>
<dbReference type="CDD" id="cd00565">
    <property type="entry name" value="Ubl_ThiS"/>
    <property type="match status" value="1"/>
</dbReference>
<dbReference type="InterPro" id="IPR016155">
    <property type="entry name" value="Mopterin_synth/thiamin_S_b"/>
</dbReference>
<evidence type="ECO:0000313" key="1">
    <source>
        <dbReference type="EMBL" id="MFD1206341.1"/>
    </source>
</evidence>
<dbReference type="PANTHER" id="PTHR34472:SF1">
    <property type="entry name" value="SULFUR CARRIER PROTEIN THIS"/>
    <property type="match status" value="1"/>
</dbReference>
<evidence type="ECO:0000313" key="2">
    <source>
        <dbReference type="Proteomes" id="UP001597231"/>
    </source>
</evidence>
<dbReference type="InterPro" id="IPR010035">
    <property type="entry name" value="Thi_S"/>
</dbReference>
<protein>
    <submittedName>
        <fullName evidence="1">Sulfur carrier protein ThiS</fullName>
    </submittedName>
</protein>
<dbReference type="RefSeq" id="WP_381481864.1">
    <property type="nucleotide sequence ID" value="NZ_JBHTLT010000121.1"/>
</dbReference>
<dbReference type="NCBIfam" id="TIGR01683">
    <property type="entry name" value="thiS"/>
    <property type="match status" value="1"/>
</dbReference>
<gene>
    <name evidence="1" type="primary">thiS</name>
    <name evidence="1" type="ORF">ACFQ38_14690</name>
</gene>
<dbReference type="PANTHER" id="PTHR34472">
    <property type="entry name" value="SULFUR CARRIER PROTEIN THIS"/>
    <property type="match status" value="1"/>
</dbReference>
<dbReference type="InterPro" id="IPR003749">
    <property type="entry name" value="ThiS/MoaD-like"/>
</dbReference>
<reference evidence="2" key="1">
    <citation type="journal article" date="2019" name="Int. J. Syst. Evol. Microbiol.">
        <title>The Global Catalogue of Microorganisms (GCM) 10K type strain sequencing project: providing services to taxonomists for standard genome sequencing and annotation.</title>
        <authorList>
            <consortium name="The Broad Institute Genomics Platform"/>
            <consortium name="The Broad Institute Genome Sequencing Center for Infectious Disease"/>
            <person name="Wu L."/>
            <person name="Ma J."/>
        </authorList>
    </citation>
    <scope>NUCLEOTIDE SEQUENCE [LARGE SCALE GENOMIC DNA]</scope>
    <source>
        <strain evidence="2">CCUG 53915</strain>
    </source>
</reference>
<proteinExistence type="predicted"/>
<organism evidence="1 2">
    <name type="scientific">Sporosarcina contaminans</name>
    <dbReference type="NCBI Taxonomy" id="633403"/>
    <lineage>
        <taxon>Bacteria</taxon>
        <taxon>Bacillati</taxon>
        <taxon>Bacillota</taxon>
        <taxon>Bacilli</taxon>
        <taxon>Bacillales</taxon>
        <taxon>Caryophanaceae</taxon>
        <taxon>Sporosarcina</taxon>
    </lineage>
</organism>
<dbReference type="Gene3D" id="3.10.20.30">
    <property type="match status" value="1"/>
</dbReference>
<accession>A0ABW3TZU8</accession>
<sequence length="68" mass="7862">MQKIIELNGKRYEVPLKIETMQQLLEHLKVSERIAVIEVNNSILSKIEYCKPINDRDKIEIVHFVGGG</sequence>
<keyword evidence="2" id="KW-1185">Reference proteome</keyword>
<comment type="caution">
    <text evidence="1">The sequence shown here is derived from an EMBL/GenBank/DDBJ whole genome shotgun (WGS) entry which is preliminary data.</text>
</comment>
<dbReference type="Proteomes" id="UP001597231">
    <property type="component" value="Unassembled WGS sequence"/>
</dbReference>
<dbReference type="SUPFAM" id="SSF54285">
    <property type="entry name" value="MoaD/ThiS"/>
    <property type="match status" value="1"/>
</dbReference>
<dbReference type="Pfam" id="PF02597">
    <property type="entry name" value="ThiS"/>
    <property type="match status" value="1"/>
</dbReference>
<dbReference type="EMBL" id="JBHTLT010000121">
    <property type="protein sequence ID" value="MFD1206341.1"/>
    <property type="molecule type" value="Genomic_DNA"/>
</dbReference>
<name>A0ABW3TZU8_9BACL</name>